<sequence>MGGGASAGNVEKLAKGKGQGLSLGEIAEVAPVLTPEVLDEAVESARRGTPDACDDSSLQEGAEGESDDEDFDEEIDEEDEAGEDEDEEDDEEDEEEPRRFHAFWKRTGRGARAHIRDGKTVYILGAEKSGEKRKDKAKSKRLKELVMLAPFLSSERLRELVEELRGEGYTVSELVPLAPFLSEEELDALIELAAADDGELAALAPFLSQETLKKLAERSGVKSGQLIALAPFLSEEALEALVMGALERGERIPRGLYPFLSERAIVEILKRKK</sequence>
<protein>
    <submittedName>
        <fullName evidence="2">Uncharacterized protein</fullName>
    </submittedName>
</protein>
<organism evidence="2 3">
    <name type="scientific">Candidatus Gallimonas gallistercoris</name>
    <dbReference type="NCBI Taxonomy" id="2838602"/>
    <lineage>
        <taxon>Bacteria</taxon>
        <taxon>Bacillati</taxon>
        <taxon>Bacillota</taxon>
        <taxon>Clostridia</taxon>
        <taxon>Candidatus Gallimonas</taxon>
    </lineage>
</organism>
<dbReference type="EMBL" id="DXAJ01000001">
    <property type="protein sequence ID" value="HJA01749.1"/>
    <property type="molecule type" value="Genomic_DNA"/>
</dbReference>
<feature type="region of interest" description="Disordered" evidence="1">
    <location>
        <begin position="1"/>
        <end position="23"/>
    </location>
</feature>
<evidence type="ECO:0000313" key="3">
    <source>
        <dbReference type="Proteomes" id="UP000824221"/>
    </source>
</evidence>
<evidence type="ECO:0000313" key="2">
    <source>
        <dbReference type="EMBL" id="HJA01749.1"/>
    </source>
</evidence>
<feature type="compositionally biased region" description="Acidic residues" evidence="1">
    <location>
        <begin position="62"/>
        <end position="95"/>
    </location>
</feature>
<gene>
    <name evidence="2" type="ORF">H9797_00005</name>
</gene>
<reference evidence="2" key="2">
    <citation type="submission" date="2021-04" db="EMBL/GenBank/DDBJ databases">
        <authorList>
            <person name="Gilroy R."/>
        </authorList>
    </citation>
    <scope>NUCLEOTIDE SEQUENCE</scope>
    <source>
        <strain evidence="2">CHK156-179</strain>
    </source>
</reference>
<accession>A0A9D2H0P7</accession>
<feature type="region of interest" description="Disordered" evidence="1">
    <location>
        <begin position="41"/>
        <end position="101"/>
    </location>
</feature>
<dbReference type="Proteomes" id="UP000824221">
    <property type="component" value="Unassembled WGS sequence"/>
</dbReference>
<reference evidence="2" key="1">
    <citation type="journal article" date="2021" name="PeerJ">
        <title>Extensive microbial diversity within the chicken gut microbiome revealed by metagenomics and culture.</title>
        <authorList>
            <person name="Gilroy R."/>
            <person name="Ravi A."/>
            <person name="Getino M."/>
            <person name="Pursley I."/>
            <person name="Horton D.L."/>
            <person name="Alikhan N.F."/>
            <person name="Baker D."/>
            <person name="Gharbi K."/>
            <person name="Hall N."/>
            <person name="Watson M."/>
            <person name="Adriaenssens E.M."/>
            <person name="Foster-Nyarko E."/>
            <person name="Jarju S."/>
            <person name="Secka A."/>
            <person name="Antonio M."/>
            <person name="Oren A."/>
            <person name="Chaudhuri R.R."/>
            <person name="La Ragione R."/>
            <person name="Hildebrand F."/>
            <person name="Pallen M.J."/>
        </authorList>
    </citation>
    <scope>NUCLEOTIDE SEQUENCE</scope>
    <source>
        <strain evidence="2">CHK156-179</strain>
    </source>
</reference>
<comment type="caution">
    <text evidence="2">The sequence shown here is derived from an EMBL/GenBank/DDBJ whole genome shotgun (WGS) entry which is preliminary data.</text>
</comment>
<dbReference type="AlphaFoldDB" id="A0A9D2H0P7"/>
<proteinExistence type="predicted"/>
<name>A0A9D2H0P7_9FIRM</name>
<evidence type="ECO:0000256" key="1">
    <source>
        <dbReference type="SAM" id="MobiDB-lite"/>
    </source>
</evidence>